<sequence length="107" mass="12551">MIRVRETYKRTSKKSTTRASLELQVPQKSAWVFGDESTFHISGTVNRHNVRIWGTENRRAVVERVRDSHKVHVFVLYPVIRCTHVNFRAYFSNPVSISAMLLKLFFL</sequence>
<comment type="caution">
    <text evidence="1">The sequence shown here is derived from an EMBL/GenBank/DDBJ whole genome shotgun (WGS) entry which is preliminary data.</text>
</comment>
<reference evidence="1 2" key="1">
    <citation type="submission" date="2017-12" db="EMBL/GenBank/DDBJ databases">
        <title>Hemimetabolous genomes reveal molecular basis of termite eusociality.</title>
        <authorList>
            <person name="Harrison M.C."/>
            <person name="Jongepier E."/>
            <person name="Robertson H.M."/>
            <person name="Arning N."/>
            <person name="Bitard-Feildel T."/>
            <person name="Chao H."/>
            <person name="Childers C.P."/>
            <person name="Dinh H."/>
            <person name="Doddapaneni H."/>
            <person name="Dugan S."/>
            <person name="Gowin J."/>
            <person name="Greiner C."/>
            <person name="Han Y."/>
            <person name="Hu H."/>
            <person name="Hughes D.S.T."/>
            <person name="Huylmans A.-K."/>
            <person name="Kemena C."/>
            <person name="Kremer L.P.M."/>
            <person name="Lee S.L."/>
            <person name="Lopez-Ezquerra A."/>
            <person name="Mallet L."/>
            <person name="Monroy-Kuhn J.M."/>
            <person name="Moser A."/>
            <person name="Murali S.C."/>
            <person name="Muzny D.M."/>
            <person name="Otani S."/>
            <person name="Piulachs M.-D."/>
            <person name="Poelchau M."/>
            <person name="Qu J."/>
            <person name="Schaub F."/>
            <person name="Wada-Katsumata A."/>
            <person name="Worley K.C."/>
            <person name="Xie Q."/>
            <person name="Ylla G."/>
            <person name="Poulsen M."/>
            <person name="Gibbs R.A."/>
            <person name="Schal C."/>
            <person name="Richards S."/>
            <person name="Belles X."/>
            <person name="Korb J."/>
            <person name="Bornberg-Bauer E."/>
        </authorList>
    </citation>
    <scope>NUCLEOTIDE SEQUENCE [LARGE SCALE GENOMIC DNA]</scope>
    <source>
        <tissue evidence="1">Whole body</tissue>
    </source>
</reference>
<dbReference type="AlphaFoldDB" id="A0A2J7Q1U7"/>
<organism evidence="1 2">
    <name type="scientific">Cryptotermes secundus</name>
    <dbReference type="NCBI Taxonomy" id="105785"/>
    <lineage>
        <taxon>Eukaryota</taxon>
        <taxon>Metazoa</taxon>
        <taxon>Ecdysozoa</taxon>
        <taxon>Arthropoda</taxon>
        <taxon>Hexapoda</taxon>
        <taxon>Insecta</taxon>
        <taxon>Pterygota</taxon>
        <taxon>Neoptera</taxon>
        <taxon>Polyneoptera</taxon>
        <taxon>Dictyoptera</taxon>
        <taxon>Blattodea</taxon>
        <taxon>Blattoidea</taxon>
        <taxon>Termitoidae</taxon>
        <taxon>Kalotermitidae</taxon>
        <taxon>Cryptotermitinae</taxon>
        <taxon>Cryptotermes</taxon>
    </lineage>
</organism>
<dbReference type="Proteomes" id="UP000235965">
    <property type="component" value="Unassembled WGS sequence"/>
</dbReference>
<keyword evidence="2" id="KW-1185">Reference proteome</keyword>
<evidence type="ECO:0000313" key="1">
    <source>
        <dbReference type="EMBL" id="PNF22564.1"/>
    </source>
</evidence>
<evidence type="ECO:0008006" key="3">
    <source>
        <dbReference type="Google" id="ProtNLM"/>
    </source>
</evidence>
<proteinExistence type="predicted"/>
<gene>
    <name evidence="1" type="ORF">B7P43_G12853</name>
</gene>
<dbReference type="InParanoid" id="A0A2J7Q1U7"/>
<evidence type="ECO:0000313" key="2">
    <source>
        <dbReference type="Proteomes" id="UP000235965"/>
    </source>
</evidence>
<name>A0A2J7Q1U7_9NEOP</name>
<accession>A0A2J7Q1U7</accession>
<protein>
    <recommendedName>
        <fullName evidence="3">Tc1-like transposase DDE domain-containing protein</fullName>
    </recommendedName>
</protein>
<dbReference type="EMBL" id="NEVH01019377">
    <property type="protein sequence ID" value="PNF22564.1"/>
    <property type="molecule type" value="Genomic_DNA"/>
</dbReference>